<proteinExistence type="inferred from homology"/>
<dbReference type="RefSeq" id="WP_054651830.1">
    <property type="nucleotide sequence ID" value="NZ_AZFJ01000037.1"/>
</dbReference>
<dbReference type="Proteomes" id="UP000051922">
    <property type="component" value="Unassembled WGS sequence"/>
</dbReference>
<feature type="region of interest" description="Disordered" evidence="2">
    <location>
        <begin position="1"/>
        <end position="66"/>
    </location>
</feature>
<evidence type="ECO:0000313" key="4">
    <source>
        <dbReference type="EMBL" id="KRL86741.1"/>
    </source>
</evidence>
<dbReference type="STRING" id="1423783.FC50_GL000384"/>
<keyword evidence="5" id="KW-1185">Reference proteome</keyword>
<reference evidence="4 5" key="1">
    <citation type="journal article" date="2015" name="Genome Announc.">
        <title>Expanding the biotechnology potential of lactobacilli through comparative genomics of 213 strains and associated genera.</title>
        <authorList>
            <person name="Sun Z."/>
            <person name="Harris H.M."/>
            <person name="McCann A."/>
            <person name="Guo C."/>
            <person name="Argimon S."/>
            <person name="Zhang W."/>
            <person name="Yang X."/>
            <person name="Jeffery I.B."/>
            <person name="Cooney J.C."/>
            <person name="Kagawa T.F."/>
            <person name="Liu W."/>
            <person name="Song Y."/>
            <person name="Salvetti E."/>
            <person name="Wrobel A."/>
            <person name="Rasinkangas P."/>
            <person name="Parkhill J."/>
            <person name="Rea M.C."/>
            <person name="O'Sullivan O."/>
            <person name="Ritari J."/>
            <person name="Douillard F.P."/>
            <person name="Paul Ross R."/>
            <person name="Yang R."/>
            <person name="Briner A.E."/>
            <person name="Felis G.E."/>
            <person name="de Vos W.M."/>
            <person name="Barrangou R."/>
            <person name="Klaenhammer T.R."/>
            <person name="Caufield P.W."/>
            <person name="Cui Y."/>
            <person name="Zhang H."/>
            <person name="O'Toole P.W."/>
        </authorList>
    </citation>
    <scope>NUCLEOTIDE SEQUENCE [LARGE SCALE GENOMIC DNA]</scope>
    <source>
        <strain evidence="4 5">DSM 15945</strain>
    </source>
</reference>
<dbReference type="OrthoDB" id="122890at2"/>
<protein>
    <recommendedName>
        <fullName evidence="3">CsbD-like domain-containing protein</fullName>
    </recommendedName>
</protein>
<comment type="caution">
    <text evidence="4">The sequence shown here is derived from an EMBL/GenBank/DDBJ whole genome shotgun (WGS) entry which is preliminary data.</text>
</comment>
<sequence>MDAKEAKDKVAGTVKEQAGKLTGNETLEAKGKAQKLRGKAREKADDLKEKGAKKLNDTVDKVTDDH</sequence>
<dbReference type="AlphaFoldDB" id="A0A0R1U6Q2"/>
<dbReference type="Gene3D" id="1.10.1470.10">
    <property type="entry name" value="YjbJ"/>
    <property type="match status" value="1"/>
</dbReference>
<dbReference type="InterPro" id="IPR036629">
    <property type="entry name" value="YjbJ_sf"/>
</dbReference>
<name>A0A0R1U6Q2_9LACO</name>
<evidence type="ECO:0000256" key="2">
    <source>
        <dbReference type="SAM" id="MobiDB-lite"/>
    </source>
</evidence>
<evidence type="ECO:0000313" key="5">
    <source>
        <dbReference type="Proteomes" id="UP000051922"/>
    </source>
</evidence>
<dbReference type="PATRIC" id="fig|1423783.4.peg.398"/>
<dbReference type="Pfam" id="PF05532">
    <property type="entry name" value="CsbD"/>
    <property type="match status" value="1"/>
</dbReference>
<feature type="domain" description="CsbD-like" evidence="3">
    <location>
        <begin position="3"/>
        <end position="50"/>
    </location>
</feature>
<feature type="compositionally biased region" description="Basic and acidic residues" evidence="2">
    <location>
        <begin position="39"/>
        <end position="66"/>
    </location>
</feature>
<evidence type="ECO:0000259" key="3">
    <source>
        <dbReference type="Pfam" id="PF05532"/>
    </source>
</evidence>
<evidence type="ECO:0000256" key="1">
    <source>
        <dbReference type="ARBA" id="ARBA00009129"/>
    </source>
</evidence>
<feature type="compositionally biased region" description="Basic and acidic residues" evidence="2">
    <location>
        <begin position="1"/>
        <end position="10"/>
    </location>
</feature>
<dbReference type="SUPFAM" id="SSF69047">
    <property type="entry name" value="Hypothetical protein YjbJ"/>
    <property type="match status" value="1"/>
</dbReference>
<organism evidence="4 5">
    <name type="scientific">Lacticaseibacillus pantheris DSM 15945 = JCM 12539 = NBRC 106106</name>
    <dbReference type="NCBI Taxonomy" id="1423783"/>
    <lineage>
        <taxon>Bacteria</taxon>
        <taxon>Bacillati</taxon>
        <taxon>Bacillota</taxon>
        <taxon>Bacilli</taxon>
        <taxon>Lactobacillales</taxon>
        <taxon>Lactobacillaceae</taxon>
        <taxon>Lacticaseibacillus</taxon>
    </lineage>
</organism>
<dbReference type="EMBL" id="AZFJ01000037">
    <property type="protein sequence ID" value="KRL86741.1"/>
    <property type="molecule type" value="Genomic_DNA"/>
</dbReference>
<gene>
    <name evidence="4" type="ORF">FC50_GL000384</name>
</gene>
<comment type="similarity">
    <text evidence="1">Belongs to the UPF0337 (CsbD) family.</text>
</comment>
<accession>A0A0R1U6Q2</accession>
<dbReference type="InterPro" id="IPR008462">
    <property type="entry name" value="CsbD"/>
</dbReference>